<dbReference type="PRINTS" id="PR01537">
    <property type="entry name" value="INTRLKN1R1F"/>
</dbReference>
<keyword evidence="9" id="KW-0675">Receptor</keyword>
<feature type="transmembrane region" description="Helical" evidence="11">
    <location>
        <begin position="648"/>
        <end position="671"/>
    </location>
</feature>
<dbReference type="PROSITE" id="PS51450">
    <property type="entry name" value="LRR"/>
    <property type="match status" value="3"/>
</dbReference>
<organism evidence="14 15">
    <name type="scientific">Patella caerulea</name>
    <name type="common">Rayed Mediterranean limpet</name>
    <dbReference type="NCBI Taxonomy" id="87958"/>
    <lineage>
        <taxon>Eukaryota</taxon>
        <taxon>Metazoa</taxon>
        <taxon>Spiralia</taxon>
        <taxon>Lophotrochozoa</taxon>
        <taxon>Mollusca</taxon>
        <taxon>Gastropoda</taxon>
        <taxon>Patellogastropoda</taxon>
        <taxon>Patelloidea</taxon>
        <taxon>Patellidae</taxon>
        <taxon>Patella</taxon>
    </lineage>
</organism>
<evidence type="ECO:0000256" key="5">
    <source>
        <dbReference type="ARBA" id="ARBA00022729"/>
    </source>
</evidence>
<evidence type="ECO:0000256" key="10">
    <source>
        <dbReference type="ARBA" id="ARBA00023180"/>
    </source>
</evidence>
<dbReference type="InterPro" id="IPR001611">
    <property type="entry name" value="Leu-rich_rpt"/>
</dbReference>
<feature type="domain" description="TIR" evidence="13">
    <location>
        <begin position="697"/>
        <end position="819"/>
    </location>
</feature>
<dbReference type="Pfam" id="PF13855">
    <property type="entry name" value="LRR_8"/>
    <property type="match status" value="2"/>
</dbReference>
<comment type="subcellular location">
    <subcellularLocation>
        <location evidence="1">Membrane</location>
        <topology evidence="1">Single-pass membrane protein</topology>
    </subcellularLocation>
</comment>
<dbReference type="InterPro" id="IPR003591">
    <property type="entry name" value="Leu-rich_rpt_typical-subtyp"/>
</dbReference>
<sequence length="843" mass="95868">MKTIYTSIIILLYFYLINGEIVCPQTSDHQYGGITVNCSHTNISSVPDIPDKLLVNTTTLDLTFNYITILYNNDFLHLVNLRYLDVSFNPIQALESSSFNGLSSLLILEFNGHELNYSEASMPVHVFKPLQSLTNLSMRSDISRFGEQSLNLPNKFLECLTNLKQLNIDTGKNTMFHNGFSNLIRLQHLILGKTQKHGIVFECGLSTVFNKTFSGLRNTPTIYLDLTSCHLENLHKDSLQPLPDLQTVLLDGMHLDNGNIADAIEMFRIYKNKNMSHISINFFRSGVNFMDTGVTIDMTIFLQICLKSLDIRNSRIGLLSFDIEALNFDNFICLEDIQLSHNHLHLGGRITVWLLLLPFFQKLNIKTLDISNQRELSLEDITVRHNEITQHLPIGLPFMLPNKIESVNAAGVSPVVGPLSDIYFVGGKNLKFLNLSYCGFFDFNHTLVGIENTETLDFSFNDMSVVSKRFFDTFPNLITLRLGNTLLDNDFIIENGKRLFSPLVKIQNLDLSGNGLVFLPYDIFSSLVTLQVINLAFNNLITIPDLTSLYKLNFIDLSHNSFTTIDNKYRLMLDKTAENNNNLFNLSLRGNTFSCICESTEFLIWLQETGVKLDGGNYTCVDANGQMSYTKTIQTQWAAFRRHCVSGFWLNMAVGGTSVVVVTLITAFVFIKNKMKLKLILLRMIGQNIFPKKRNEFLYDAYIIYTDSICSWVCNELRTELETNRNIKLNLRDRDHLPGGSHADDILEAIRDSWKIVLILTEDFLKGDLAYFTMCNCLSAITLTTPQRLIIVIDHRMRIPTNIDFLLESVSQRNIVKMIPEPPNIGIRFDILTEAILSEDVIL</sequence>
<dbReference type="EMBL" id="JAZGQO010000001">
    <property type="protein sequence ID" value="KAK6195823.1"/>
    <property type="molecule type" value="Genomic_DNA"/>
</dbReference>
<evidence type="ECO:0000256" key="7">
    <source>
        <dbReference type="ARBA" id="ARBA00022989"/>
    </source>
</evidence>
<keyword evidence="4 11" id="KW-0812">Transmembrane</keyword>
<gene>
    <name evidence="14" type="ORF">SNE40_001175</name>
</gene>
<keyword evidence="6" id="KW-0677">Repeat</keyword>
<evidence type="ECO:0000256" key="4">
    <source>
        <dbReference type="ARBA" id="ARBA00022692"/>
    </source>
</evidence>
<dbReference type="Pfam" id="PF01582">
    <property type="entry name" value="TIR"/>
    <property type="match status" value="1"/>
</dbReference>
<dbReference type="Proteomes" id="UP001347796">
    <property type="component" value="Unassembled WGS sequence"/>
</dbReference>
<dbReference type="SUPFAM" id="SSF52200">
    <property type="entry name" value="Toll/Interleukin receptor TIR domain"/>
    <property type="match status" value="1"/>
</dbReference>
<dbReference type="InterPro" id="IPR032675">
    <property type="entry name" value="LRR_dom_sf"/>
</dbReference>
<keyword evidence="7 11" id="KW-1133">Transmembrane helix</keyword>
<dbReference type="SUPFAM" id="SSF52058">
    <property type="entry name" value="L domain-like"/>
    <property type="match status" value="2"/>
</dbReference>
<evidence type="ECO:0000256" key="2">
    <source>
        <dbReference type="ARBA" id="ARBA00009634"/>
    </source>
</evidence>
<evidence type="ECO:0000256" key="8">
    <source>
        <dbReference type="ARBA" id="ARBA00023136"/>
    </source>
</evidence>
<keyword evidence="10" id="KW-0325">Glycoprotein</keyword>
<reference evidence="14 15" key="1">
    <citation type="submission" date="2024-01" db="EMBL/GenBank/DDBJ databases">
        <title>The genome of the rayed Mediterranean limpet Patella caerulea (Linnaeus, 1758).</title>
        <authorList>
            <person name="Anh-Thu Weber A."/>
            <person name="Halstead-Nussloch G."/>
        </authorList>
    </citation>
    <scope>NUCLEOTIDE SEQUENCE [LARGE SCALE GENOMIC DNA]</scope>
    <source>
        <strain evidence="14">AATW-2023a</strain>
        <tissue evidence="14">Whole specimen</tissue>
    </source>
</reference>
<keyword evidence="3" id="KW-0433">Leucine-rich repeat</keyword>
<dbReference type="PANTHER" id="PTHR24365">
    <property type="entry name" value="TOLL-LIKE RECEPTOR"/>
    <property type="match status" value="1"/>
</dbReference>
<dbReference type="SMART" id="SM00369">
    <property type="entry name" value="LRR_TYP"/>
    <property type="match status" value="4"/>
</dbReference>
<evidence type="ECO:0000259" key="13">
    <source>
        <dbReference type="PROSITE" id="PS50104"/>
    </source>
</evidence>
<dbReference type="GO" id="GO:0007165">
    <property type="term" value="P:signal transduction"/>
    <property type="evidence" value="ECO:0007669"/>
    <property type="project" value="InterPro"/>
</dbReference>
<keyword evidence="5 12" id="KW-0732">Signal</keyword>
<dbReference type="AlphaFoldDB" id="A0AAN8Q7V3"/>
<accession>A0AAN8Q7V3</accession>
<dbReference type="InterPro" id="IPR035897">
    <property type="entry name" value="Toll_tir_struct_dom_sf"/>
</dbReference>
<dbReference type="Gene3D" id="3.80.10.10">
    <property type="entry name" value="Ribonuclease Inhibitor"/>
    <property type="match status" value="3"/>
</dbReference>
<evidence type="ECO:0000313" key="15">
    <source>
        <dbReference type="Proteomes" id="UP001347796"/>
    </source>
</evidence>
<evidence type="ECO:0000256" key="3">
    <source>
        <dbReference type="ARBA" id="ARBA00022614"/>
    </source>
</evidence>
<keyword evidence="8 11" id="KW-0472">Membrane</keyword>
<feature type="signal peptide" evidence="12">
    <location>
        <begin position="1"/>
        <end position="19"/>
    </location>
</feature>
<dbReference type="PANTHER" id="PTHR24365:SF541">
    <property type="entry name" value="PROTEIN TOLL-RELATED"/>
    <property type="match status" value="1"/>
</dbReference>
<dbReference type="GO" id="GO:0005886">
    <property type="term" value="C:plasma membrane"/>
    <property type="evidence" value="ECO:0007669"/>
    <property type="project" value="TreeGrafter"/>
</dbReference>
<dbReference type="Gene3D" id="3.40.50.10140">
    <property type="entry name" value="Toll/interleukin-1 receptor homology (TIR) domain"/>
    <property type="match status" value="1"/>
</dbReference>
<protein>
    <recommendedName>
        <fullName evidence="13">TIR domain-containing protein</fullName>
    </recommendedName>
</protein>
<proteinExistence type="inferred from homology"/>
<evidence type="ECO:0000256" key="6">
    <source>
        <dbReference type="ARBA" id="ARBA00022737"/>
    </source>
</evidence>
<evidence type="ECO:0000313" key="14">
    <source>
        <dbReference type="EMBL" id="KAK6195823.1"/>
    </source>
</evidence>
<dbReference type="GO" id="GO:0038023">
    <property type="term" value="F:signaling receptor activity"/>
    <property type="evidence" value="ECO:0007669"/>
    <property type="project" value="TreeGrafter"/>
</dbReference>
<dbReference type="PROSITE" id="PS50104">
    <property type="entry name" value="TIR"/>
    <property type="match status" value="1"/>
</dbReference>
<evidence type="ECO:0000256" key="12">
    <source>
        <dbReference type="SAM" id="SignalP"/>
    </source>
</evidence>
<comment type="caution">
    <text evidence="14">The sequence shown here is derived from an EMBL/GenBank/DDBJ whole genome shotgun (WGS) entry which is preliminary data.</text>
</comment>
<feature type="chain" id="PRO_5042888565" description="TIR domain-containing protein" evidence="12">
    <location>
        <begin position="20"/>
        <end position="843"/>
    </location>
</feature>
<comment type="similarity">
    <text evidence="2">Belongs to the Toll-like receptor family.</text>
</comment>
<dbReference type="InterPro" id="IPR000157">
    <property type="entry name" value="TIR_dom"/>
</dbReference>
<evidence type="ECO:0000256" key="11">
    <source>
        <dbReference type="SAM" id="Phobius"/>
    </source>
</evidence>
<keyword evidence="15" id="KW-1185">Reference proteome</keyword>
<name>A0AAN8Q7V3_PATCE</name>
<evidence type="ECO:0000256" key="1">
    <source>
        <dbReference type="ARBA" id="ARBA00004167"/>
    </source>
</evidence>
<evidence type="ECO:0000256" key="9">
    <source>
        <dbReference type="ARBA" id="ARBA00023170"/>
    </source>
</evidence>
<dbReference type="SMART" id="SM00255">
    <property type="entry name" value="TIR"/>
    <property type="match status" value="1"/>
</dbReference>